<dbReference type="GO" id="GO:0002116">
    <property type="term" value="C:semaphorin receptor complex"/>
    <property type="evidence" value="ECO:0007669"/>
    <property type="project" value="TreeGrafter"/>
</dbReference>
<dbReference type="Pfam" id="PF01833">
    <property type="entry name" value="TIG"/>
    <property type="match status" value="3"/>
</dbReference>
<dbReference type="CDD" id="cd01179">
    <property type="entry name" value="IPT_plexin_repeat2"/>
    <property type="match status" value="1"/>
</dbReference>
<evidence type="ECO:0000256" key="2">
    <source>
        <dbReference type="ARBA" id="ARBA00010297"/>
    </source>
</evidence>
<dbReference type="SUPFAM" id="SSF56112">
    <property type="entry name" value="Protein kinase-like (PK-like)"/>
    <property type="match status" value="1"/>
</dbReference>
<dbReference type="Gene3D" id="2.130.10.10">
    <property type="entry name" value="YVTN repeat-like/Quinoprotein amine dehydrogenase"/>
    <property type="match status" value="1"/>
</dbReference>
<keyword evidence="6 12" id="KW-1133">Transmembrane helix</keyword>
<dbReference type="PROSITE" id="PS00107">
    <property type="entry name" value="PROTEIN_KINASE_ATP"/>
    <property type="match status" value="1"/>
</dbReference>
<dbReference type="PANTHER" id="PTHR22625">
    <property type="entry name" value="PLEXIN"/>
    <property type="match status" value="1"/>
</dbReference>
<dbReference type="Gene3D" id="2.60.40.10">
    <property type="entry name" value="Immunoglobulins"/>
    <property type="match status" value="3"/>
</dbReference>
<dbReference type="InterPro" id="IPR013783">
    <property type="entry name" value="Ig-like_fold"/>
</dbReference>
<keyword evidence="11" id="KW-0547">Nucleotide-binding</keyword>
<evidence type="ECO:0000256" key="1">
    <source>
        <dbReference type="ARBA" id="ARBA00004167"/>
    </source>
</evidence>
<dbReference type="SUPFAM" id="SSF103575">
    <property type="entry name" value="Plexin repeat"/>
    <property type="match status" value="1"/>
</dbReference>
<keyword evidence="11" id="KW-0067">ATP-binding</keyword>
<dbReference type="InterPro" id="IPR001627">
    <property type="entry name" value="Semap_dom"/>
</dbReference>
<dbReference type="InterPro" id="IPR016201">
    <property type="entry name" value="PSI"/>
</dbReference>
<dbReference type="SMART" id="SM00429">
    <property type="entry name" value="IPT"/>
    <property type="match status" value="4"/>
</dbReference>
<dbReference type="SUPFAM" id="SSF101912">
    <property type="entry name" value="Sema domain"/>
    <property type="match status" value="1"/>
</dbReference>
<dbReference type="InterPro" id="IPR002165">
    <property type="entry name" value="Plexin_repeat"/>
</dbReference>
<dbReference type="Pfam" id="PF01437">
    <property type="entry name" value="PSI"/>
    <property type="match status" value="1"/>
</dbReference>
<evidence type="ECO:0000256" key="9">
    <source>
        <dbReference type="ARBA" id="ARBA00023180"/>
    </source>
</evidence>
<gene>
    <name evidence="14" type="ORF">U0070_014949</name>
</gene>
<accession>A0AAW0I2G0</accession>
<feature type="non-terminal residue" evidence="14">
    <location>
        <position position="1"/>
    </location>
</feature>
<comment type="similarity">
    <text evidence="2">Belongs to the plexin family.</text>
</comment>
<dbReference type="AlphaFoldDB" id="A0AAW0I2G0"/>
<dbReference type="InterPro" id="IPR036352">
    <property type="entry name" value="Semap_dom_sf"/>
</dbReference>
<dbReference type="GO" id="GO:0017154">
    <property type="term" value="F:semaphorin receptor activity"/>
    <property type="evidence" value="ECO:0007669"/>
    <property type="project" value="InterPro"/>
</dbReference>
<feature type="binding site" evidence="11">
    <location>
        <position position="710"/>
    </location>
    <ligand>
        <name>ATP</name>
        <dbReference type="ChEBI" id="CHEBI:30616"/>
    </ligand>
</feature>
<evidence type="ECO:0000256" key="4">
    <source>
        <dbReference type="ARBA" id="ARBA00022729"/>
    </source>
</evidence>
<dbReference type="FunFam" id="2.60.40.10:FF:002708">
    <property type="entry name" value="Hepatocyte growth factor receptor"/>
    <property type="match status" value="1"/>
</dbReference>
<evidence type="ECO:0000313" key="15">
    <source>
        <dbReference type="Proteomes" id="UP001488838"/>
    </source>
</evidence>
<dbReference type="SUPFAM" id="SSF81296">
    <property type="entry name" value="E set domains"/>
    <property type="match status" value="3"/>
</dbReference>
<dbReference type="GO" id="GO:0030334">
    <property type="term" value="P:regulation of cell migration"/>
    <property type="evidence" value="ECO:0007669"/>
    <property type="project" value="TreeGrafter"/>
</dbReference>
<feature type="domain" description="Sema" evidence="13">
    <location>
        <begin position="1"/>
        <end position="115"/>
    </location>
</feature>
<comment type="subcellular location">
    <subcellularLocation>
        <location evidence="1">Membrane</location>
        <topology evidence="1">Single-pass membrane protein</topology>
    </subcellularLocation>
</comment>
<dbReference type="InterPro" id="IPR002909">
    <property type="entry name" value="IPT_dom"/>
</dbReference>
<evidence type="ECO:0000313" key="14">
    <source>
        <dbReference type="EMBL" id="KAK7808493.1"/>
    </source>
</evidence>
<feature type="transmembrane region" description="Helical" evidence="12">
    <location>
        <begin position="531"/>
        <end position="555"/>
    </location>
</feature>
<organism evidence="14 15">
    <name type="scientific">Myodes glareolus</name>
    <name type="common">Bank vole</name>
    <name type="synonym">Clethrionomys glareolus</name>
    <dbReference type="NCBI Taxonomy" id="447135"/>
    <lineage>
        <taxon>Eukaryota</taxon>
        <taxon>Metazoa</taxon>
        <taxon>Chordata</taxon>
        <taxon>Craniata</taxon>
        <taxon>Vertebrata</taxon>
        <taxon>Euteleostomi</taxon>
        <taxon>Mammalia</taxon>
        <taxon>Eutheria</taxon>
        <taxon>Euarchontoglires</taxon>
        <taxon>Glires</taxon>
        <taxon>Rodentia</taxon>
        <taxon>Myomorpha</taxon>
        <taxon>Muroidea</taxon>
        <taxon>Cricetidae</taxon>
        <taxon>Arvicolinae</taxon>
        <taxon>Myodes</taxon>
    </lineage>
</organism>
<comment type="caution">
    <text evidence="14">The sequence shown here is derived from an EMBL/GenBank/DDBJ whole genome shotgun (WGS) entry which is preliminary data.</text>
</comment>
<keyword evidence="5" id="KW-0677">Repeat</keyword>
<evidence type="ECO:0000256" key="11">
    <source>
        <dbReference type="PROSITE-ProRule" id="PRU10141"/>
    </source>
</evidence>
<dbReference type="FunFam" id="2.60.40.10:FF:000213">
    <property type="entry name" value="Hepatocyte growth factor receptor"/>
    <property type="match status" value="1"/>
</dbReference>
<dbReference type="Proteomes" id="UP001488838">
    <property type="component" value="Unassembled WGS sequence"/>
</dbReference>
<sequence>TLLRNSSGCEVRSDEYRTEFTTALQRVDLFMGQFKQVLLTSISTFIKGDLTIANLGTSEGRFMQVVLSRTIPSTPHVNFLLDSQPVSPEVIVEQPSDQNGYTLVVTGKKISKIPLNGLGCGHFQSCSQCLSAPSFVQCGWCHDQCVRSDECPSGTWTQEICLPAIYKVFPTSAPLEGGTMLTICGWDFGFKKNNKFDLKKTKVLLGNESCTLALSESTANTLKCTVGPAMSEHFNVSVIISNSRGTTQYSAFSYVDPVITSISPSFGPKAGGTLLTLTGKYLNSGNSRHISIGGKTCTLKSVSDSILECYTPAQTISAEFPVKLKIDLANRETSSFSYREDPMVSEIYPTKSFISGGSTITGIGKNLNSVSIPKLVINVREVGVNYTVACQHRSNSEIICCTTPSLQQLDLQLPLKTKAFFLLDGVLSKHFDLAYVHNPVFKLFEKPVMISMGNENVLEIKGNDIDPEAVKGEVLRVGNRSCERIHWHSEAVLCTVPNDLLKLNSELNIEWKQAVSSTVLGKVIVQPDQNFTGLVVGVVSISLILLLLLGLFLWLRKRKHIKDLGSELVRYDARVHTPHLDRLVSARSVSPTTEMVSNESVDYRATFPEDQLPNSSQNGACRQVQYPLTDLSPILTSGDSDISSPLLQNTVHIDLSALNPELVQAVQHVVIGPSSLIVHFNEVIGRGHFGCVYHGTLLDNDGKKIHCAVKSLNSTLQLIVMGTFVVCKLTAYNEVLIYTFPCGEKKPSTAEIVELILEICLV</sequence>
<keyword evidence="7 12" id="KW-0472">Membrane</keyword>
<dbReference type="InterPro" id="IPR015943">
    <property type="entry name" value="WD40/YVTN_repeat-like_dom_sf"/>
</dbReference>
<keyword evidence="3 12" id="KW-0812">Transmembrane</keyword>
<dbReference type="InterPro" id="IPR017441">
    <property type="entry name" value="Protein_kinase_ATP_BS"/>
</dbReference>
<dbReference type="FunFam" id="3.30.200.20:FF:000188">
    <property type="entry name" value="Hepatocyte growth factor receptor"/>
    <property type="match status" value="1"/>
</dbReference>
<dbReference type="CDD" id="cd00603">
    <property type="entry name" value="IPT_PCSR"/>
    <property type="match status" value="1"/>
</dbReference>
<evidence type="ECO:0000259" key="13">
    <source>
        <dbReference type="PROSITE" id="PS51004"/>
    </source>
</evidence>
<dbReference type="Gene3D" id="3.30.200.20">
    <property type="entry name" value="Phosphorylase Kinase, domain 1"/>
    <property type="match status" value="1"/>
</dbReference>
<dbReference type="FunFam" id="2.60.40.10:FF:000400">
    <property type="entry name" value="Hepatocyte growth factor receptor"/>
    <property type="match status" value="1"/>
</dbReference>
<keyword evidence="9" id="KW-0325">Glycoprotein</keyword>
<dbReference type="InterPro" id="IPR031148">
    <property type="entry name" value="Plexin"/>
</dbReference>
<evidence type="ECO:0000256" key="7">
    <source>
        <dbReference type="ARBA" id="ARBA00023136"/>
    </source>
</evidence>
<evidence type="ECO:0000256" key="10">
    <source>
        <dbReference type="PROSITE-ProRule" id="PRU00352"/>
    </source>
</evidence>
<name>A0AAW0I2G0_MYOGA</name>
<evidence type="ECO:0000256" key="5">
    <source>
        <dbReference type="ARBA" id="ARBA00022737"/>
    </source>
</evidence>
<dbReference type="GO" id="GO:0005886">
    <property type="term" value="C:plasma membrane"/>
    <property type="evidence" value="ECO:0007669"/>
    <property type="project" value="TreeGrafter"/>
</dbReference>
<comment type="caution">
    <text evidence="10">Lacks conserved residue(s) required for the propagation of feature annotation.</text>
</comment>
<evidence type="ECO:0000256" key="3">
    <source>
        <dbReference type="ARBA" id="ARBA00022692"/>
    </source>
</evidence>
<dbReference type="SMART" id="SM00423">
    <property type="entry name" value="PSI"/>
    <property type="match status" value="1"/>
</dbReference>
<keyword evidence="4" id="KW-0732">Signal</keyword>
<keyword evidence="15" id="KW-1185">Reference proteome</keyword>
<dbReference type="PROSITE" id="PS51004">
    <property type="entry name" value="SEMA"/>
    <property type="match status" value="1"/>
</dbReference>
<reference evidence="14 15" key="1">
    <citation type="journal article" date="2023" name="bioRxiv">
        <title>Conserved and derived expression patterns and positive selection on dental genes reveal complex evolutionary context of ever-growing rodent molars.</title>
        <authorList>
            <person name="Calamari Z.T."/>
            <person name="Song A."/>
            <person name="Cohen E."/>
            <person name="Akter M."/>
            <person name="Roy R.D."/>
            <person name="Hallikas O."/>
            <person name="Christensen M.M."/>
            <person name="Li P."/>
            <person name="Marangoni P."/>
            <person name="Jernvall J."/>
            <person name="Klein O.D."/>
        </authorList>
    </citation>
    <scope>NUCLEOTIDE SEQUENCE [LARGE SCALE GENOMIC DNA]</scope>
    <source>
        <strain evidence="14">V071</strain>
    </source>
</reference>
<dbReference type="PANTHER" id="PTHR22625:SF61">
    <property type="entry name" value="HEPATOCYTE GROWTH FACTOR RECEPTOR"/>
    <property type="match status" value="1"/>
</dbReference>
<evidence type="ECO:0000256" key="12">
    <source>
        <dbReference type="SAM" id="Phobius"/>
    </source>
</evidence>
<dbReference type="GO" id="GO:0005524">
    <property type="term" value="F:ATP binding"/>
    <property type="evidence" value="ECO:0007669"/>
    <property type="project" value="UniProtKB-UniRule"/>
</dbReference>
<keyword evidence="8" id="KW-1015">Disulfide bond</keyword>
<dbReference type="InterPro" id="IPR011009">
    <property type="entry name" value="Kinase-like_dom_sf"/>
</dbReference>
<dbReference type="InterPro" id="IPR014756">
    <property type="entry name" value="Ig_E-set"/>
</dbReference>
<proteinExistence type="inferred from homology"/>
<evidence type="ECO:0000256" key="8">
    <source>
        <dbReference type="ARBA" id="ARBA00023157"/>
    </source>
</evidence>
<dbReference type="EMBL" id="JBBHLL010000238">
    <property type="protein sequence ID" value="KAK7808493.1"/>
    <property type="molecule type" value="Genomic_DNA"/>
</dbReference>
<protein>
    <recommendedName>
        <fullName evidence="13">Sema domain-containing protein</fullName>
    </recommendedName>
</protein>
<evidence type="ECO:0000256" key="6">
    <source>
        <dbReference type="ARBA" id="ARBA00022989"/>
    </source>
</evidence>